<dbReference type="InterPro" id="IPR009057">
    <property type="entry name" value="Homeodomain-like_sf"/>
</dbReference>
<dbReference type="InterPro" id="IPR003313">
    <property type="entry name" value="AraC-bd"/>
</dbReference>
<dbReference type="EMBL" id="ASWJ01000004">
    <property type="protein sequence ID" value="EOW84401.1"/>
    <property type="molecule type" value="Genomic_DNA"/>
</dbReference>
<dbReference type="SMART" id="SM00342">
    <property type="entry name" value="HTH_ARAC"/>
    <property type="match status" value="1"/>
</dbReference>
<dbReference type="Pfam" id="PF12833">
    <property type="entry name" value="HTH_18"/>
    <property type="match status" value="1"/>
</dbReference>
<dbReference type="STRING" id="1121865.OMW_00298"/>
<dbReference type="Gene3D" id="2.60.120.10">
    <property type="entry name" value="Jelly Rolls"/>
    <property type="match status" value="1"/>
</dbReference>
<keyword evidence="2" id="KW-0238">DNA-binding</keyword>
<dbReference type="PROSITE" id="PS00041">
    <property type="entry name" value="HTH_ARAC_FAMILY_1"/>
    <property type="match status" value="1"/>
</dbReference>
<keyword evidence="3" id="KW-0804">Transcription</keyword>
<dbReference type="Pfam" id="PF02311">
    <property type="entry name" value="AraC_binding"/>
    <property type="match status" value="1"/>
</dbReference>
<dbReference type="RefSeq" id="WP_016182463.1">
    <property type="nucleotide sequence ID" value="NZ_JXKI01000002.1"/>
</dbReference>
<dbReference type="OrthoDB" id="9816335at2"/>
<dbReference type="eggNOG" id="COG1917">
    <property type="taxonomic scope" value="Bacteria"/>
</dbReference>
<dbReference type="InterPro" id="IPR018060">
    <property type="entry name" value="HTH_AraC"/>
</dbReference>
<dbReference type="PROSITE" id="PS01124">
    <property type="entry name" value="HTH_ARAC_FAMILY_2"/>
    <property type="match status" value="1"/>
</dbReference>
<evidence type="ECO:0000313" key="5">
    <source>
        <dbReference type="EMBL" id="EOW84401.1"/>
    </source>
</evidence>
<dbReference type="AlphaFoldDB" id="S0KVS8"/>
<keyword evidence="1" id="KW-0805">Transcription regulation</keyword>
<dbReference type="eggNOG" id="COG2207">
    <property type="taxonomic scope" value="Bacteria"/>
</dbReference>
<keyword evidence="6" id="KW-1185">Reference proteome</keyword>
<dbReference type="PANTHER" id="PTHR43280:SF28">
    <property type="entry name" value="HTH-TYPE TRANSCRIPTIONAL ACTIVATOR RHAS"/>
    <property type="match status" value="1"/>
</dbReference>
<evidence type="ECO:0000259" key="4">
    <source>
        <dbReference type="PROSITE" id="PS01124"/>
    </source>
</evidence>
<dbReference type="InterPro" id="IPR037923">
    <property type="entry name" value="HTH-like"/>
</dbReference>
<dbReference type="CDD" id="cd06996">
    <property type="entry name" value="cupin_Lmo2851-like_N"/>
    <property type="match status" value="1"/>
</dbReference>
<name>S0KVS8_9ENTE</name>
<comment type="caution">
    <text evidence="5">The sequence shown here is derived from an EMBL/GenBank/DDBJ whole genome shotgun (WGS) entry which is preliminary data.</text>
</comment>
<evidence type="ECO:0000256" key="3">
    <source>
        <dbReference type="ARBA" id="ARBA00023163"/>
    </source>
</evidence>
<organism evidence="5 6">
    <name type="scientific">Enterococcus columbae DSM 7374 = ATCC 51263</name>
    <dbReference type="NCBI Taxonomy" id="1121865"/>
    <lineage>
        <taxon>Bacteria</taxon>
        <taxon>Bacillati</taxon>
        <taxon>Bacillota</taxon>
        <taxon>Bacilli</taxon>
        <taxon>Lactobacillales</taxon>
        <taxon>Enterococcaceae</taxon>
        <taxon>Enterococcus</taxon>
    </lineage>
</organism>
<feature type="domain" description="HTH araC/xylS-type" evidence="4">
    <location>
        <begin position="225"/>
        <end position="322"/>
    </location>
</feature>
<evidence type="ECO:0000313" key="6">
    <source>
        <dbReference type="Proteomes" id="UP000014113"/>
    </source>
</evidence>
<dbReference type="InterPro" id="IPR018062">
    <property type="entry name" value="HTH_AraC-typ_CS"/>
</dbReference>
<proteinExistence type="predicted"/>
<reference evidence="5 6" key="1">
    <citation type="submission" date="2013-03" db="EMBL/GenBank/DDBJ databases">
        <title>The Genome Sequence of Enterococcus columbae ATCC_51263 (PacBio/Illumina hybrid assembly).</title>
        <authorList>
            <consortium name="The Broad Institute Genomics Platform"/>
            <consortium name="The Broad Institute Genome Sequencing Center for Infectious Disease"/>
            <person name="Earl A."/>
            <person name="Russ C."/>
            <person name="Gilmore M."/>
            <person name="Surin D."/>
            <person name="Walker B."/>
            <person name="Young S."/>
            <person name="Zeng Q."/>
            <person name="Gargeya S."/>
            <person name="Fitzgerald M."/>
            <person name="Haas B."/>
            <person name="Abouelleil A."/>
            <person name="Allen A.W."/>
            <person name="Alvarado L."/>
            <person name="Arachchi H.M."/>
            <person name="Berlin A.M."/>
            <person name="Chapman S.B."/>
            <person name="Gainer-Dewar J."/>
            <person name="Goldberg J."/>
            <person name="Griggs A."/>
            <person name="Gujja S."/>
            <person name="Hansen M."/>
            <person name="Howarth C."/>
            <person name="Imamovic A."/>
            <person name="Ireland A."/>
            <person name="Larimer J."/>
            <person name="McCowan C."/>
            <person name="Murphy C."/>
            <person name="Pearson M."/>
            <person name="Poon T.W."/>
            <person name="Priest M."/>
            <person name="Roberts A."/>
            <person name="Saif S."/>
            <person name="Shea T."/>
            <person name="Sisk P."/>
            <person name="Sykes S."/>
            <person name="Wortman J."/>
            <person name="Nusbaum C."/>
            <person name="Birren B."/>
        </authorList>
    </citation>
    <scope>NUCLEOTIDE SEQUENCE [LARGE SCALE GENOMIC DNA]</scope>
    <source>
        <strain evidence="5 6">ATCC 51263</strain>
    </source>
</reference>
<dbReference type="PANTHER" id="PTHR43280">
    <property type="entry name" value="ARAC-FAMILY TRANSCRIPTIONAL REGULATOR"/>
    <property type="match status" value="1"/>
</dbReference>
<dbReference type="PATRIC" id="fig|1121865.3.peg.291"/>
<protein>
    <recommendedName>
        <fullName evidence="4">HTH araC/xylS-type domain-containing protein</fullName>
    </recommendedName>
</protein>
<evidence type="ECO:0000256" key="2">
    <source>
        <dbReference type="ARBA" id="ARBA00023125"/>
    </source>
</evidence>
<dbReference type="SUPFAM" id="SSF51215">
    <property type="entry name" value="Regulatory protein AraC"/>
    <property type="match status" value="1"/>
</dbReference>
<dbReference type="GO" id="GO:0003700">
    <property type="term" value="F:DNA-binding transcription factor activity"/>
    <property type="evidence" value="ECO:0007669"/>
    <property type="project" value="InterPro"/>
</dbReference>
<evidence type="ECO:0000256" key="1">
    <source>
        <dbReference type="ARBA" id="ARBA00023015"/>
    </source>
</evidence>
<dbReference type="Gene3D" id="1.10.10.60">
    <property type="entry name" value="Homeodomain-like"/>
    <property type="match status" value="2"/>
</dbReference>
<accession>S0KVS8</accession>
<dbReference type="SUPFAM" id="SSF46689">
    <property type="entry name" value="Homeodomain-like"/>
    <property type="match status" value="1"/>
</dbReference>
<gene>
    <name evidence="5" type="ORF">I568_00896</name>
</gene>
<dbReference type="InterPro" id="IPR014710">
    <property type="entry name" value="RmlC-like_jellyroll"/>
</dbReference>
<dbReference type="Proteomes" id="UP000014113">
    <property type="component" value="Unassembled WGS sequence"/>
</dbReference>
<sequence>MLPTIIEEYFSTLNEIETKQKASGQFIFNYPNASILNDKQEMIFSQEYFLGNQQIYINKHNRFAAYPLHTHEFLEFNYMLKGSCQQIVNQQPITLKEGELLLLDRGSQHEIAQLNQEDWLINIIFYSENINLDWLSTLSKKNSFVLDFFLAQNKVKENGQFLLFHSQENQHVQEILSRMIQIYYLSQELADQMIKLYIPILITELIANVSFQMPKMISPDQRLLLNILQMIENDYQQVTLQKLANELGYHPNYLSSKIKQLTDKNFGQLLNEVRLRQACFLLENTNDTIENITQKIGLQNRTRFYQLFKETYQTTPKNWRKAKSVHFP</sequence>
<dbReference type="GO" id="GO:0043565">
    <property type="term" value="F:sequence-specific DNA binding"/>
    <property type="evidence" value="ECO:0007669"/>
    <property type="project" value="InterPro"/>
</dbReference>